<name>A0AAX3LZS5_9BACL</name>
<organism evidence="1 2">
    <name type="scientific">Paenibacillus kyungheensis</name>
    <dbReference type="NCBI Taxonomy" id="1452732"/>
    <lineage>
        <taxon>Bacteria</taxon>
        <taxon>Bacillati</taxon>
        <taxon>Bacillota</taxon>
        <taxon>Bacilli</taxon>
        <taxon>Bacillales</taxon>
        <taxon>Paenibacillaceae</taxon>
        <taxon>Paenibacillus</taxon>
    </lineage>
</organism>
<dbReference type="Proteomes" id="UP001220509">
    <property type="component" value="Chromosome"/>
</dbReference>
<dbReference type="PANTHER" id="PTHR34822">
    <property type="entry name" value="GRPB DOMAIN PROTEIN (AFU_ORTHOLOGUE AFUA_1G01530)"/>
    <property type="match status" value="1"/>
</dbReference>
<proteinExistence type="predicted"/>
<dbReference type="RefSeq" id="WP_273613597.1">
    <property type="nucleotide sequence ID" value="NZ_CP117416.1"/>
</dbReference>
<dbReference type="Gene3D" id="3.30.460.10">
    <property type="entry name" value="Beta Polymerase, domain 2"/>
    <property type="match status" value="1"/>
</dbReference>
<sequence length="179" mass="21196">MPKNELGIAKNQIKLVDYDPDWIGLFENMKKSICTATSLHPNRVQHIGSTAIANIQAKPVIDILVGIDHLEQVTMYDDYLKTIGFYRLKVQREHEYVYAKFKDTTFDVKTHFIHIVTFESDIWKNLIFFRDYLNTHPEQKLEYQKIKQSFVDLQSEGIQEYTAHKEQFVHYIFSLRHSL</sequence>
<dbReference type="EMBL" id="CP117416">
    <property type="protein sequence ID" value="WCT55158.1"/>
    <property type="molecule type" value="Genomic_DNA"/>
</dbReference>
<protein>
    <submittedName>
        <fullName evidence="1">GrpB family protein</fullName>
    </submittedName>
</protein>
<dbReference type="PANTHER" id="PTHR34822:SF1">
    <property type="entry name" value="GRPB FAMILY PROTEIN"/>
    <property type="match status" value="1"/>
</dbReference>
<reference evidence="1 2" key="1">
    <citation type="submission" date="2023-02" db="EMBL/GenBank/DDBJ databases">
        <title>Genome sequence of Paenibacillus kyungheensis KACC 18744.</title>
        <authorList>
            <person name="Kim S."/>
            <person name="Heo J."/>
            <person name="Kwon S.-W."/>
        </authorList>
    </citation>
    <scope>NUCLEOTIDE SEQUENCE [LARGE SCALE GENOMIC DNA]</scope>
    <source>
        <strain evidence="1 2">KACC 18744</strain>
    </source>
</reference>
<dbReference type="InterPro" id="IPR043519">
    <property type="entry name" value="NT_sf"/>
</dbReference>
<evidence type="ECO:0000313" key="1">
    <source>
        <dbReference type="EMBL" id="WCT55158.1"/>
    </source>
</evidence>
<dbReference type="AlphaFoldDB" id="A0AAX3LZS5"/>
<gene>
    <name evidence="1" type="ORF">PQ456_18645</name>
</gene>
<dbReference type="KEGG" id="pka:PQ456_18645"/>
<evidence type="ECO:0000313" key="2">
    <source>
        <dbReference type="Proteomes" id="UP001220509"/>
    </source>
</evidence>
<accession>A0AAX3LZS5</accession>
<dbReference type="InterPro" id="IPR007344">
    <property type="entry name" value="GrpB/CoaE"/>
</dbReference>
<dbReference type="Pfam" id="PF04229">
    <property type="entry name" value="GrpB"/>
    <property type="match status" value="1"/>
</dbReference>
<keyword evidence="2" id="KW-1185">Reference proteome</keyword>
<dbReference type="SUPFAM" id="SSF81301">
    <property type="entry name" value="Nucleotidyltransferase"/>
    <property type="match status" value="1"/>
</dbReference>